<proteinExistence type="predicted"/>
<evidence type="ECO:0000313" key="3">
    <source>
        <dbReference type="Proteomes" id="UP000319143"/>
    </source>
</evidence>
<accession>A0A5C6DUV2</accession>
<feature type="compositionally biased region" description="Basic and acidic residues" evidence="1">
    <location>
        <begin position="24"/>
        <end position="33"/>
    </location>
</feature>
<name>A0A5C6DUV2_9BACT</name>
<dbReference type="Proteomes" id="UP000319143">
    <property type="component" value="Unassembled WGS sequence"/>
</dbReference>
<dbReference type="AlphaFoldDB" id="A0A5C6DUV2"/>
<sequence>MNQGDIRPKGGSHPKPRGLLVADIGREQRFRSD</sequence>
<dbReference type="EMBL" id="SJPV01000002">
    <property type="protein sequence ID" value="TWU40438.1"/>
    <property type="molecule type" value="Genomic_DNA"/>
</dbReference>
<keyword evidence="3" id="KW-1185">Reference proteome</keyword>
<evidence type="ECO:0000313" key="2">
    <source>
        <dbReference type="EMBL" id="TWU40438.1"/>
    </source>
</evidence>
<feature type="region of interest" description="Disordered" evidence="1">
    <location>
        <begin position="1"/>
        <end position="33"/>
    </location>
</feature>
<organism evidence="2 3">
    <name type="scientific">Novipirellula artificiosorum</name>
    <dbReference type="NCBI Taxonomy" id="2528016"/>
    <lineage>
        <taxon>Bacteria</taxon>
        <taxon>Pseudomonadati</taxon>
        <taxon>Planctomycetota</taxon>
        <taxon>Planctomycetia</taxon>
        <taxon>Pirellulales</taxon>
        <taxon>Pirellulaceae</taxon>
        <taxon>Novipirellula</taxon>
    </lineage>
</organism>
<protein>
    <submittedName>
        <fullName evidence="2">Uncharacterized protein</fullName>
    </submittedName>
</protein>
<reference evidence="2 3" key="1">
    <citation type="submission" date="2019-02" db="EMBL/GenBank/DDBJ databases">
        <title>Deep-cultivation of Planctomycetes and their phenomic and genomic characterization uncovers novel biology.</title>
        <authorList>
            <person name="Wiegand S."/>
            <person name="Jogler M."/>
            <person name="Boedeker C."/>
            <person name="Pinto D."/>
            <person name="Vollmers J."/>
            <person name="Rivas-Marin E."/>
            <person name="Kohn T."/>
            <person name="Peeters S.H."/>
            <person name="Heuer A."/>
            <person name="Rast P."/>
            <person name="Oberbeckmann S."/>
            <person name="Bunk B."/>
            <person name="Jeske O."/>
            <person name="Meyerdierks A."/>
            <person name="Storesund J.E."/>
            <person name="Kallscheuer N."/>
            <person name="Luecker S."/>
            <person name="Lage O.M."/>
            <person name="Pohl T."/>
            <person name="Merkel B.J."/>
            <person name="Hornburger P."/>
            <person name="Mueller R.-W."/>
            <person name="Bruemmer F."/>
            <person name="Labrenz M."/>
            <person name="Spormann A.M."/>
            <person name="Op Den Camp H."/>
            <person name="Overmann J."/>
            <person name="Amann R."/>
            <person name="Jetten M.S.M."/>
            <person name="Mascher T."/>
            <person name="Medema M.H."/>
            <person name="Devos D.P."/>
            <person name="Kaster A.-K."/>
            <person name="Ovreas L."/>
            <person name="Rohde M."/>
            <person name="Galperin M.Y."/>
            <person name="Jogler C."/>
        </authorList>
    </citation>
    <scope>NUCLEOTIDE SEQUENCE [LARGE SCALE GENOMIC DNA]</scope>
    <source>
        <strain evidence="2 3">Poly41</strain>
    </source>
</reference>
<comment type="caution">
    <text evidence="2">The sequence shown here is derived from an EMBL/GenBank/DDBJ whole genome shotgun (WGS) entry which is preliminary data.</text>
</comment>
<evidence type="ECO:0000256" key="1">
    <source>
        <dbReference type="SAM" id="MobiDB-lite"/>
    </source>
</evidence>
<gene>
    <name evidence="2" type="ORF">Poly41_12710</name>
</gene>